<dbReference type="InterPro" id="IPR011611">
    <property type="entry name" value="PfkB_dom"/>
</dbReference>
<dbReference type="InterPro" id="IPR002173">
    <property type="entry name" value="Carboh/pur_kinase_PfkB_CS"/>
</dbReference>
<evidence type="ECO:0000313" key="6">
    <source>
        <dbReference type="Proteomes" id="UP001597111"/>
    </source>
</evidence>
<sequence>MADSADPSPEVVAVGAATVDRFYDVTNLPDPDGGAFAREATERFGGVGANVATGLGRLGRHAALIARIGWDDLGDRVLADLEAGPVSTALVRRAAGTTTHCVILRDDAGERMIVTAGDSTVRLRLNDDDRAAIRAADAVFVTAYAPDPVTAEIVDIATEDDGPALAFDLSGPLEELRGRGTEPSTIDHVVETASLFVTAEVAAESYLDCPAEA</sequence>
<feature type="non-terminal residue" evidence="5">
    <location>
        <position position="213"/>
    </location>
</feature>
<evidence type="ECO:0000256" key="3">
    <source>
        <dbReference type="ARBA" id="ARBA00022777"/>
    </source>
</evidence>
<dbReference type="InterPro" id="IPR029056">
    <property type="entry name" value="Ribokinase-like"/>
</dbReference>
<dbReference type="Gene3D" id="3.40.1190.20">
    <property type="match status" value="1"/>
</dbReference>
<dbReference type="AlphaFoldDB" id="A0ABD6BA53"/>
<protein>
    <submittedName>
        <fullName evidence="5">Carbohydrate kinase family protein</fullName>
        <ecNumber evidence="5">2.7.1.-</ecNumber>
    </submittedName>
</protein>
<evidence type="ECO:0000256" key="1">
    <source>
        <dbReference type="ARBA" id="ARBA00010688"/>
    </source>
</evidence>
<evidence type="ECO:0000259" key="4">
    <source>
        <dbReference type="Pfam" id="PF00294"/>
    </source>
</evidence>
<evidence type="ECO:0000256" key="2">
    <source>
        <dbReference type="ARBA" id="ARBA00022679"/>
    </source>
</evidence>
<reference evidence="5 6" key="1">
    <citation type="journal article" date="2019" name="Int. J. Syst. Evol. Microbiol.">
        <title>The Global Catalogue of Microorganisms (GCM) 10K type strain sequencing project: providing services to taxonomists for standard genome sequencing and annotation.</title>
        <authorList>
            <consortium name="The Broad Institute Genomics Platform"/>
            <consortium name="The Broad Institute Genome Sequencing Center for Infectious Disease"/>
            <person name="Wu L."/>
            <person name="Ma J."/>
        </authorList>
    </citation>
    <scope>NUCLEOTIDE SEQUENCE [LARGE SCALE GENOMIC DNA]</scope>
    <source>
        <strain evidence="5 6">CGMCC 1.12285</strain>
    </source>
</reference>
<keyword evidence="3 5" id="KW-0418">Kinase</keyword>
<dbReference type="EMBL" id="JBHUDH010000168">
    <property type="protein sequence ID" value="MFD1527259.1"/>
    <property type="molecule type" value="Genomic_DNA"/>
</dbReference>
<name>A0ABD6BA53_9EURY</name>
<dbReference type="Pfam" id="PF00294">
    <property type="entry name" value="PfkB"/>
    <property type="match status" value="1"/>
</dbReference>
<comment type="caution">
    <text evidence="5">The sequence shown here is derived from an EMBL/GenBank/DDBJ whole genome shotgun (WGS) entry which is preliminary data.</text>
</comment>
<dbReference type="EC" id="2.7.1.-" evidence="5"/>
<keyword evidence="6" id="KW-1185">Reference proteome</keyword>
<dbReference type="RefSeq" id="WP_379818864.1">
    <property type="nucleotide sequence ID" value="NZ_JBHUDH010000168.1"/>
</dbReference>
<dbReference type="PANTHER" id="PTHR10584">
    <property type="entry name" value="SUGAR KINASE"/>
    <property type="match status" value="1"/>
</dbReference>
<dbReference type="Proteomes" id="UP001597111">
    <property type="component" value="Unassembled WGS sequence"/>
</dbReference>
<dbReference type="PROSITE" id="PS00583">
    <property type="entry name" value="PFKB_KINASES_1"/>
    <property type="match status" value="1"/>
</dbReference>
<organism evidence="5 6">
    <name type="scientific">Halolamina salina</name>
    <dbReference type="NCBI Taxonomy" id="1220023"/>
    <lineage>
        <taxon>Archaea</taxon>
        <taxon>Methanobacteriati</taxon>
        <taxon>Methanobacteriota</taxon>
        <taxon>Stenosarchaea group</taxon>
        <taxon>Halobacteria</taxon>
        <taxon>Halobacteriales</taxon>
        <taxon>Haloferacaceae</taxon>
    </lineage>
</organism>
<keyword evidence="2 5" id="KW-0808">Transferase</keyword>
<dbReference type="GO" id="GO:0016301">
    <property type="term" value="F:kinase activity"/>
    <property type="evidence" value="ECO:0007669"/>
    <property type="project" value="UniProtKB-KW"/>
</dbReference>
<dbReference type="PANTHER" id="PTHR10584:SF166">
    <property type="entry name" value="RIBOKINASE"/>
    <property type="match status" value="1"/>
</dbReference>
<accession>A0ABD6BA53</accession>
<dbReference type="SUPFAM" id="SSF53613">
    <property type="entry name" value="Ribokinase-like"/>
    <property type="match status" value="1"/>
</dbReference>
<gene>
    <name evidence="5" type="ORF">ACFR9S_13320</name>
</gene>
<comment type="similarity">
    <text evidence="1">Belongs to the carbohydrate kinase PfkB family.</text>
</comment>
<evidence type="ECO:0000313" key="5">
    <source>
        <dbReference type="EMBL" id="MFD1527259.1"/>
    </source>
</evidence>
<feature type="domain" description="Carbohydrate kinase PfkB" evidence="4">
    <location>
        <begin position="10"/>
        <end position="154"/>
    </location>
</feature>
<proteinExistence type="inferred from homology"/>